<dbReference type="AlphaFoldDB" id="A0A444WQ39"/>
<accession>A0A444WQ39</accession>
<evidence type="ECO:0000313" key="3">
    <source>
        <dbReference type="Proteomes" id="UP000289738"/>
    </source>
</evidence>
<organism evidence="2 3">
    <name type="scientific">Arachis hypogaea</name>
    <name type="common">Peanut</name>
    <dbReference type="NCBI Taxonomy" id="3818"/>
    <lineage>
        <taxon>Eukaryota</taxon>
        <taxon>Viridiplantae</taxon>
        <taxon>Streptophyta</taxon>
        <taxon>Embryophyta</taxon>
        <taxon>Tracheophyta</taxon>
        <taxon>Spermatophyta</taxon>
        <taxon>Magnoliopsida</taxon>
        <taxon>eudicotyledons</taxon>
        <taxon>Gunneridae</taxon>
        <taxon>Pentapetalae</taxon>
        <taxon>rosids</taxon>
        <taxon>fabids</taxon>
        <taxon>Fabales</taxon>
        <taxon>Fabaceae</taxon>
        <taxon>Papilionoideae</taxon>
        <taxon>50 kb inversion clade</taxon>
        <taxon>dalbergioids sensu lato</taxon>
        <taxon>Dalbergieae</taxon>
        <taxon>Pterocarpus clade</taxon>
        <taxon>Arachis</taxon>
    </lineage>
</organism>
<feature type="compositionally biased region" description="Basic and acidic residues" evidence="1">
    <location>
        <begin position="9"/>
        <end position="20"/>
    </location>
</feature>
<proteinExistence type="predicted"/>
<name>A0A444WQ39_ARAHY</name>
<dbReference type="Proteomes" id="UP000289738">
    <property type="component" value="Unassembled WGS sequence"/>
</dbReference>
<keyword evidence="3" id="KW-1185">Reference proteome</keyword>
<gene>
    <name evidence="2" type="ORF">Ahy_Scaffold5g107756</name>
</gene>
<sequence length="141" mass="16444">MTPKRKERSIKEESRRAFDMKKKKHTKTRTETPQAKMKKVTVTKKEKPHYNKTHNLRCQTKSIARVFKEMSVEKKNIVQEMGFVALAHIPEMNISHKLLRELIRCYDAYHGCLETLYGRIYITPAKMRDALGINFGGGSFS</sequence>
<evidence type="ECO:0000256" key="1">
    <source>
        <dbReference type="SAM" id="MobiDB-lite"/>
    </source>
</evidence>
<dbReference type="EMBL" id="SDMP01000025">
    <property type="protein sequence ID" value="RYQ79538.1"/>
    <property type="molecule type" value="Genomic_DNA"/>
</dbReference>
<reference evidence="2 3" key="1">
    <citation type="submission" date="2019-01" db="EMBL/GenBank/DDBJ databases">
        <title>Sequencing of cultivated peanut Arachis hypogaea provides insights into genome evolution and oil improvement.</title>
        <authorList>
            <person name="Chen X."/>
        </authorList>
    </citation>
    <scope>NUCLEOTIDE SEQUENCE [LARGE SCALE GENOMIC DNA]</scope>
    <source>
        <strain evidence="3">cv. Fuhuasheng</strain>
        <tissue evidence="2">Leaves</tissue>
    </source>
</reference>
<comment type="caution">
    <text evidence="2">The sequence shown here is derived from an EMBL/GenBank/DDBJ whole genome shotgun (WGS) entry which is preliminary data.</text>
</comment>
<evidence type="ECO:0000313" key="2">
    <source>
        <dbReference type="EMBL" id="RYQ79538.1"/>
    </source>
</evidence>
<feature type="region of interest" description="Disordered" evidence="1">
    <location>
        <begin position="1"/>
        <end position="53"/>
    </location>
</feature>
<protein>
    <submittedName>
        <fullName evidence="2">Uncharacterized protein</fullName>
    </submittedName>
</protein>